<feature type="binding site" evidence="4">
    <location>
        <position position="105"/>
    </location>
    <ligand>
        <name>pyridoxal 5'-phosphate</name>
        <dbReference type="ChEBI" id="CHEBI:597326"/>
    </ligand>
</feature>
<keyword evidence="2 4" id="KW-0378">Hydrolase</keyword>
<evidence type="ECO:0000256" key="4">
    <source>
        <dbReference type="HAMAP-Rule" id="MF_03017"/>
    </source>
</evidence>
<dbReference type="UniPathway" id="UPA00334">
    <property type="reaction ID" value="UER00455"/>
</dbReference>
<comment type="catalytic activity">
    <reaction evidence="4 5">
        <text>L-kynurenine + H2O = anthranilate + L-alanine + H(+)</text>
        <dbReference type="Rhea" id="RHEA:16813"/>
        <dbReference type="ChEBI" id="CHEBI:15377"/>
        <dbReference type="ChEBI" id="CHEBI:15378"/>
        <dbReference type="ChEBI" id="CHEBI:16567"/>
        <dbReference type="ChEBI" id="CHEBI:57959"/>
        <dbReference type="ChEBI" id="CHEBI:57972"/>
        <dbReference type="EC" id="3.7.1.3"/>
    </reaction>
</comment>
<dbReference type="PANTHER" id="PTHR14084:SF0">
    <property type="entry name" value="KYNURENINASE"/>
    <property type="match status" value="1"/>
</dbReference>
<feature type="binding site" evidence="4">
    <location>
        <position position="221"/>
    </location>
    <ligand>
        <name>pyridoxal 5'-phosphate</name>
        <dbReference type="ChEBI" id="CHEBI:597326"/>
    </ligand>
</feature>
<comment type="similarity">
    <text evidence="4 5">Belongs to the kynureninase family.</text>
</comment>
<dbReference type="Pfam" id="PF00266">
    <property type="entry name" value="Aminotran_5"/>
    <property type="match status" value="1"/>
</dbReference>
<evidence type="ECO:0000259" key="6">
    <source>
        <dbReference type="Pfam" id="PF00266"/>
    </source>
</evidence>
<dbReference type="InterPro" id="IPR015422">
    <property type="entry name" value="PyrdxlP-dep_Trfase_small"/>
</dbReference>
<dbReference type="EC" id="3.7.1.3" evidence="4 5"/>
<dbReference type="VEuPathDB" id="CryptoDB:Vbra_6330"/>
<dbReference type="GO" id="GO:0019441">
    <property type="term" value="P:L-tryptophan catabolic process to kynurenine"/>
    <property type="evidence" value="ECO:0007669"/>
    <property type="project" value="TreeGrafter"/>
</dbReference>
<feature type="binding site" evidence="4">
    <location>
        <position position="295"/>
    </location>
    <ligand>
        <name>pyridoxal 5'-phosphate</name>
        <dbReference type="ChEBI" id="CHEBI:597326"/>
    </ligand>
</feature>
<dbReference type="EMBL" id="CDMY01000735">
    <property type="protein sequence ID" value="CEM31671.1"/>
    <property type="molecule type" value="Genomic_DNA"/>
</dbReference>
<feature type="modified residue" description="N6-(pyridoxal phosphate)lysine" evidence="4">
    <location>
        <position position="244"/>
    </location>
</feature>
<evidence type="ECO:0000313" key="7">
    <source>
        <dbReference type="EMBL" id="CEM31671.1"/>
    </source>
</evidence>
<dbReference type="OMA" id="LPGWNSH"/>
<dbReference type="PANTHER" id="PTHR14084">
    <property type="entry name" value="KYNURENINASE"/>
    <property type="match status" value="1"/>
</dbReference>
<dbReference type="Gene3D" id="3.90.1150.10">
    <property type="entry name" value="Aspartate Aminotransferase, domain 1"/>
    <property type="match status" value="1"/>
</dbReference>
<dbReference type="PIRSF" id="PIRSF038800">
    <property type="entry name" value="KYNU"/>
    <property type="match status" value="1"/>
</dbReference>
<sequence length="451" mass="49966">MDAIDPIRDGRTQFFVPSMKDLGVRDTDSGDADGECVYLCGNSLGLQPRAARALVNEELDKWSKKGVNGHFEGERPWVSIDDNVTPLVAEIVGALPHEVAVMNSLTVNLQLIMTTFYEPTQERHKVLMEAQAFGSDWHAVASHVELNGYDPHESIMSPEMDKDGLHTTAAWLSLLDREGESISVVLIGAVQYLTGQFFDDIPTITQKAHEKGVRVLLDCAHAVGNVPLCLHDWQVDAAIWCHYKYCNAGPGAIGGYFIHEKHTNSDTVAAASFVNGHQRNKGDSKIFQPRRLAGWWGADLSTRFSMRHEFISATGAAGFRLSNPPVLETVALLASLRIHTQYGMQALRGKSLLLTGYLEHLLETMLQSHVHILTPREPNRRGCQLSLAFPSLPPSTPFERLFKTLADKGVVVDHREPNVIRVAPTPLYNSFADVWRFVDILAQALGVQCEQ</sequence>
<dbReference type="GO" id="GO:0019805">
    <property type="term" value="P:quinolinate biosynthetic process"/>
    <property type="evidence" value="ECO:0007669"/>
    <property type="project" value="UniProtKB-UniRule"/>
</dbReference>
<keyword evidence="3 4" id="KW-0663">Pyridoxal phosphate</keyword>
<dbReference type="AlphaFoldDB" id="A0A0G4GNJ5"/>
<name>A0A0G4GNJ5_VITBC</name>
<feature type="binding site" evidence="4">
    <location>
        <position position="106"/>
    </location>
    <ligand>
        <name>pyridoxal 5'-phosphate</name>
        <dbReference type="ChEBI" id="CHEBI:597326"/>
    </ligand>
</feature>
<dbReference type="SUPFAM" id="SSF53383">
    <property type="entry name" value="PLP-dependent transferases"/>
    <property type="match status" value="1"/>
</dbReference>
<keyword evidence="1 4" id="KW-0662">Pyridine nucleotide biosynthesis</keyword>
<comment type="caution">
    <text evidence="4">Lacks conserved residue(s) required for the propagation of feature annotation.</text>
</comment>
<proteinExistence type="inferred from homology"/>
<feature type="binding site" evidence="4">
    <location>
        <position position="243"/>
    </location>
    <ligand>
        <name>pyridoxal 5'-phosphate</name>
        <dbReference type="ChEBI" id="CHEBI:597326"/>
    </ligand>
</feature>
<dbReference type="GO" id="GO:0097053">
    <property type="term" value="P:L-kynurenine catabolic process"/>
    <property type="evidence" value="ECO:0007669"/>
    <property type="project" value="UniProtKB-UniRule"/>
</dbReference>
<dbReference type="InterPro" id="IPR015424">
    <property type="entry name" value="PyrdxlP-dep_Trfase"/>
</dbReference>
<feature type="binding site" evidence="4">
    <location>
        <position position="218"/>
    </location>
    <ligand>
        <name>pyridoxal 5'-phosphate</name>
        <dbReference type="ChEBI" id="CHEBI:597326"/>
    </ligand>
</feature>
<reference evidence="7 8" key="1">
    <citation type="submission" date="2014-11" db="EMBL/GenBank/DDBJ databases">
        <authorList>
            <person name="Zhu J."/>
            <person name="Qi W."/>
            <person name="Song R."/>
        </authorList>
    </citation>
    <scope>NUCLEOTIDE SEQUENCE [LARGE SCALE GENOMIC DNA]</scope>
</reference>
<evidence type="ECO:0000313" key="8">
    <source>
        <dbReference type="Proteomes" id="UP000041254"/>
    </source>
</evidence>
<dbReference type="Proteomes" id="UP000041254">
    <property type="component" value="Unassembled WGS sequence"/>
</dbReference>
<evidence type="ECO:0000256" key="3">
    <source>
        <dbReference type="ARBA" id="ARBA00022898"/>
    </source>
</evidence>
<dbReference type="UniPathway" id="UPA00253">
    <property type="reaction ID" value="UER00329"/>
</dbReference>
<feature type="domain" description="Aminotransferase class V" evidence="6">
    <location>
        <begin position="61"/>
        <end position="254"/>
    </location>
</feature>
<feature type="binding site" evidence="4">
    <location>
        <position position="323"/>
    </location>
    <ligand>
        <name>pyridoxal 5'-phosphate</name>
        <dbReference type="ChEBI" id="CHEBI:597326"/>
    </ligand>
</feature>
<dbReference type="GO" id="GO:0034354">
    <property type="term" value="P:'de novo' NAD+ biosynthetic process from L-tryptophan"/>
    <property type="evidence" value="ECO:0007669"/>
    <property type="project" value="UniProtKB-UniRule"/>
</dbReference>
<dbReference type="FunFam" id="3.40.640.10:FF:000031">
    <property type="entry name" value="Kynureninase"/>
    <property type="match status" value="1"/>
</dbReference>
<comment type="catalytic activity">
    <reaction evidence="5">
        <text>3-hydroxy-L-kynurenine + H2O = 3-hydroxyanthranilate + L-alanine + H(+)</text>
        <dbReference type="Rhea" id="RHEA:25143"/>
        <dbReference type="ChEBI" id="CHEBI:15377"/>
        <dbReference type="ChEBI" id="CHEBI:15378"/>
        <dbReference type="ChEBI" id="CHEBI:36559"/>
        <dbReference type="ChEBI" id="CHEBI:57972"/>
        <dbReference type="ChEBI" id="CHEBI:58125"/>
        <dbReference type="EC" id="3.7.1.3"/>
    </reaction>
</comment>
<gene>
    <name evidence="4" type="primary">KYNU</name>
    <name evidence="7" type="ORF">Vbra_6330</name>
</gene>
<organism evidence="7 8">
    <name type="scientific">Vitrella brassicaformis (strain CCMP3155)</name>
    <dbReference type="NCBI Taxonomy" id="1169540"/>
    <lineage>
        <taxon>Eukaryota</taxon>
        <taxon>Sar</taxon>
        <taxon>Alveolata</taxon>
        <taxon>Colpodellida</taxon>
        <taxon>Vitrellaceae</taxon>
        <taxon>Vitrella</taxon>
    </lineage>
</organism>
<dbReference type="Pfam" id="PF22580">
    <property type="entry name" value="KYNU_C"/>
    <property type="match status" value="1"/>
</dbReference>
<evidence type="ECO:0000256" key="1">
    <source>
        <dbReference type="ARBA" id="ARBA00022642"/>
    </source>
</evidence>
<dbReference type="GO" id="GO:0030170">
    <property type="term" value="F:pyridoxal phosphate binding"/>
    <property type="evidence" value="ECO:0007669"/>
    <property type="project" value="UniProtKB-UniRule"/>
</dbReference>
<dbReference type="GO" id="GO:0043420">
    <property type="term" value="P:anthranilate metabolic process"/>
    <property type="evidence" value="ECO:0007669"/>
    <property type="project" value="UniProtKB-UniRule"/>
</dbReference>
<evidence type="ECO:0000256" key="2">
    <source>
        <dbReference type="ARBA" id="ARBA00022801"/>
    </source>
</evidence>
<comment type="pathway">
    <text evidence="4 5">Amino-acid degradation; L-kynurenine degradation; L-alanine and anthranilate from L-kynurenine: step 1/1.</text>
</comment>
<dbReference type="OrthoDB" id="5978656at2759"/>
<dbReference type="InterPro" id="IPR015421">
    <property type="entry name" value="PyrdxlP-dep_Trfase_major"/>
</dbReference>
<accession>A0A0G4GNJ5</accession>
<dbReference type="GO" id="GO:0005737">
    <property type="term" value="C:cytoplasm"/>
    <property type="evidence" value="ECO:0007669"/>
    <property type="project" value="UniProtKB-SubCell"/>
</dbReference>
<dbReference type="PhylomeDB" id="A0A0G4GNJ5"/>
<dbReference type="Gene3D" id="3.40.640.10">
    <property type="entry name" value="Type I PLP-dependent aspartate aminotransferase-like (Major domain)"/>
    <property type="match status" value="1"/>
</dbReference>
<dbReference type="HAMAP" id="MF_01970">
    <property type="entry name" value="Kynureninase"/>
    <property type="match status" value="1"/>
</dbReference>
<keyword evidence="4 5" id="KW-0963">Cytoplasm</keyword>
<dbReference type="InParanoid" id="A0A0G4GNJ5"/>
<keyword evidence="8" id="KW-1185">Reference proteome</keyword>
<comment type="function">
    <text evidence="4 5">Catalyzes the cleavage of L-kynurenine (L-Kyn) and L-3-hydroxykynurenine (L-3OHKyn) into anthranilic acid (AA) and 3-hydroxyanthranilic acid (3-OHAA), respectively.</text>
</comment>
<protein>
    <recommendedName>
        <fullName evidence="4 5">Kynureninase</fullName>
        <ecNumber evidence="4 5">3.7.1.3</ecNumber>
    </recommendedName>
    <alternativeName>
        <fullName evidence="4">L-kynurenine hydrolase</fullName>
    </alternativeName>
</protein>
<dbReference type="InterPro" id="IPR010111">
    <property type="entry name" value="Kynureninase"/>
</dbReference>
<comment type="subunit">
    <text evidence="4 5">Homodimer.</text>
</comment>
<comment type="subcellular location">
    <subcellularLocation>
        <location evidence="4 5">Cytoplasm</location>
    </subcellularLocation>
</comment>
<evidence type="ECO:0000256" key="5">
    <source>
        <dbReference type="PIRNR" id="PIRNR038800"/>
    </source>
</evidence>
<dbReference type="InterPro" id="IPR000192">
    <property type="entry name" value="Aminotrans_V_dom"/>
</dbReference>
<comment type="pathway">
    <text evidence="4 5">Cofactor biosynthesis; NAD(+) biosynthesis; quinolinate from L-kynurenine: step 2/3.</text>
</comment>
<dbReference type="GO" id="GO:0030429">
    <property type="term" value="F:kynureninase activity"/>
    <property type="evidence" value="ECO:0007669"/>
    <property type="project" value="UniProtKB-UniRule"/>
</dbReference>
<dbReference type="STRING" id="1169540.A0A0G4GNJ5"/>
<comment type="cofactor">
    <cofactor evidence="4 5">
        <name>pyridoxal 5'-phosphate</name>
        <dbReference type="ChEBI" id="CHEBI:597326"/>
    </cofactor>
</comment>